<keyword evidence="1" id="KW-0812">Transmembrane</keyword>
<comment type="subcellular location">
    <subcellularLocation>
        <location evidence="1">Cell membrane</location>
        <topology evidence="1">Multi-pass membrane protein</topology>
    </subcellularLocation>
</comment>
<name>A0ABT8D5N7_9RHOB</name>
<feature type="transmembrane region" description="Helical" evidence="1">
    <location>
        <begin position="42"/>
        <end position="61"/>
    </location>
</feature>
<dbReference type="EMBL" id="JAUFRC010000001">
    <property type="protein sequence ID" value="MDN3712037.1"/>
    <property type="molecule type" value="Genomic_DNA"/>
</dbReference>
<evidence type="ECO:0000256" key="1">
    <source>
        <dbReference type="RuleBase" id="RU363076"/>
    </source>
</evidence>
<accession>A0ABT8D5N7</accession>
<keyword evidence="3" id="KW-1185">Reference proteome</keyword>
<gene>
    <name evidence="2" type="ORF">QWZ10_09880</name>
</gene>
<keyword evidence="1" id="KW-0472">Membrane</keyword>
<evidence type="ECO:0000313" key="2">
    <source>
        <dbReference type="EMBL" id="MDN3712037.1"/>
    </source>
</evidence>
<protein>
    <recommendedName>
        <fullName evidence="1">SURF1-like protein</fullName>
    </recommendedName>
</protein>
<dbReference type="InterPro" id="IPR002994">
    <property type="entry name" value="Surf1/Shy1"/>
</dbReference>
<dbReference type="Proteomes" id="UP001243846">
    <property type="component" value="Unassembled WGS sequence"/>
</dbReference>
<dbReference type="PROSITE" id="PS50895">
    <property type="entry name" value="SURF1"/>
    <property type="match status" value="1"/>
</dbReference>
<dbReference type="Pfam" id="PF02104">
    <property type="entry name" value="SURF1"/>
    <property type="match status" value="1"/>
</dbReference>
<sequence>MAKVLDTEPLLVVVSRVGGDTQGVQPIPISISGVPNNHLEYAATWFMLAVIWAGMTVGLIWRIRQRKF</sequence>
<organism evidence="2 3">
    <name type="scientific">Paracoccus cavernae</name>
    <dbReference type="NCBI Taxonomy" id="1571207"/>
    <lineage>
        <taxon>Bacteria</taxon>
        <taxon>Pseudomonadati</taxon>
        <taxon>Pseudomonadota</taxon>
        <taxon>Alphaproteobacteria</taxon>
        <taxon>Rhodobacterales</taxon>
        <taxon>Paracoccaceae</taxon>
        <taxon>Paracoccus</taxon>
    </lineage>
</organism>
<evidence type="ECO:0000313" key="3">
    <source>
        <dbReference type="Proteomes" id="UP001243846"/>
    </source>
</evidence>
<keyword evidence="1" id="KW-1133">Transmembrane helix</keyword>
<proteinExistence type="inferred from homology"/>
<reference evidence="3" key="1">
    <citation type="journal article" date="2019" name="Int. J. Syst. Evol. Microbiol.">
        <title>The Global Catalogue of Microorganisms (GCM) 10K type strain sequencing project: providing services to taxonomists for standard genome sequencing and annotation.</title>
        <authorList>
            <consortium name="The Broad Institute Genomics Platform"/>
            <consortium name="The Broad Institute Genome Sequencing Center for Infectious Disease"/>
            <person name="Wu L."/>
            <person name="Ma J."/>
        </authorList>
    </citation>
    <scope>NUCLEOTIDE SEQUENCE [LARGE SCALE GENOMIC DNA]</scope>
    <source>
        <strain evidence="3">CECT 8482</strain>
    </source>
</reference>
<comment type="caution">
    <text evidence="1">Lacks conserved residue(s) required for the propagation of feature annotation.</text>
</comment>
<keyword evidence="1" id="KW-1003">Cell membrane</keyword>
<comment type="similarity">
    <text evidence="1">Belongs to the SURF1 family.</text>
</comment>
<comment type="caution">
    <text evidence="2">The sequence shown here is derived from an EMBL/GenBank/DDBJ whole genome shotgun (WGS) entry which is preliminary data.</text>
</comment>